<evidence type="ECO:0000313" key="3">
    <source>
        <dbReference type="EMBL" id="MFC4504084.1"/>
    </source>
</evidence>
<dbReference type="Pfam" id="PF13175">
    <property type="entry name" value="AAA_15"/>
    <property type="match status" value="1"/>
</dbReference>
<protein>
    <submittedName>
        <fullName evidence="3">ATP-dependent endonuclease</fullName>
    </submittedName>
</protein>
<dbReference type="EMBL" id="JBHSFK010000024">
    <property type="protein sequence ID" value="MFC4504084.1"/>
    <property type="molecule type" value="Genomic_DNA"/>
</dbReference>
<evidence type="ECO:0000313" key="4">
    <source>
        <dbReference type="Proteomes" id="UP001595839"/>
    </source>
</evidence>
<dbReference type="SUPFAM" id="SSF52540">
    <property type="entry name" value="P-loop containing nucleoside triphosphate hydrolases"/>
    <property type="match status" value="1"/>
</dbReference>
<dbReference type="RefSeq" id="WP_381180566.1">
    <property type="nucleotide sequence ID" value="NZ_JBHSFK010000024.1"/>
</dbReference>
<gene>
    <name evidence="3" type="ORF">ACFPIH_32010</name>
</gene>
<dbReference type="Gene3D" id="3.40.50.300">
    <property type="entry name" value="P-loop containing nucleotide triphosphate hydrolases"/>
    <property type="match status" value="2"/>
</dbReference>
<keyword evidence="3" id="KW-0255">Endonuclease</keyword>
<dbReference type="Proteomes" id="UP001595839">
    <property type="component" value="Unassembled WGS sequence"/>
</dbReference>
<dbReference type="InterPro" id="IPR041685">
    <property type="entry name" value="AAA_GajA/Old/RecF-like"/>
</dbReference>
<dbReference type="InterPro" id="IPR051396">
    <property type="entry name" value="Bact_Antivir_Def_Nuclease"/>
</dbReference>
<keyword evidence="3" id="KW-0540">Nuclease</keyword>
<evidence type="ECO:0000259" key="1">
    <source>
        <dbReference type="Pfam" id="PF13175"/>
    </source>
</evidence>
<dbReference type="PANTHER" id="PTHR43581">
    <property type="entry name" value="ATP/GTP PHOSPHATASE"/>
    <property type="match status" value="1"/>
</dbReference>
<name>A0ABV9AXS3_9ACTN</name>
<keyword evidence="4" id="KW-1185">Reference proteome</keyword>
<dbReference type="InterPro" id="IPR027417">
    <property type="entry name" value="P-loop_NTPase"/>
</dbReference>
<accession>A0ABV9AXS3</accession>
<comment type="caution">
    <text evidence="3">The sequence shown here is derived from an EMBL/GenBank/DDBJ whole genome shotgun (WGS) entry which is preliminary data.</text>
</comment>
<reference evidence="4" key="1">
    <citation type="journal article" date="2019" name="Int. J. Syst. Evol. Microbiol.">
        <title>The Global Catalogue of Microorganisms (GCM) 10K type strain sequencing project: providing services to taxonomists for standard genome sequencing and annotation.</title>
        <authorList>
            <consortium name="The Broad Institute Genomics Platform"/>
            <consortium name="The Broad Institute Genome Sequencing Center for Infectious Disease"/>
            <person name="Wu L."/>
            <person name="Ma J."/>
        </authorList>
    </citation>
    <scope>NUCLEOTIDE SEQUENCE [LARGE SCALE GENOMIC DNA]</scope>
    <source>
        <strain evidence="4">CGMCC 4.7177</strain>
    </source>
</reference>
<dbReference type="CDD" id="cd00267">
    <property type="entry name" value="ABC_ATPase"/>
    <property type="match status" value="1"/>
</dbReference>
<feature type="domain" description="Endonuclease GajA/Old nuclease/RecF-like AAA" evidence="1">
    <location>
        <begin position="1"/>
        <end position="43"/>
    </location>
</feature>
<keyword evidence="3" id="KW-0378">Hydrolase</keyword>
<dbReference type="Pfam" id="PF13304">
    <property type="entry name" value="AAA_21"/>
    <property type="match status" value="1"/>
</dbReference>
<dbReference type="InterPro" id="IPR003959">
    <property type="entry name" value="ATPase_AAA_core"/>
</dbReference>
<dbReference type="PANTHER" id="PTHR43581:SF3">
    <property type="entry name" value="AAA+ ATPASE DOMAIN-CONTAINING PROTEIN"/>
    <property type="match status" value="1"/>
</dbReference>
<proteinExistence type="predicted"/>
<dbReference type="GO" id="GO:0004519">
    <property type="term" value="F:endonuclease activity"/>
    <property type="evidence" value="ECO:0007669"/>
    <property type="project" value="UniProtKB-KW"/>
</dbReference>
<sequence>MRIKNMTVSGWKGFDNASLALSRINVFVGRNNSGKSALIRAAQFLTAGVNAPEGEIRLGSEAATIQYGLEDFDVRRYAPELAQGVAAKGLAEDGLIPQVHVETRLKRPGQNQNTSWAQISHVLKTSDNVHGDFPKISPVEPDNFIYPYLSKRKVGNYDRQVDKSKADQVTGNLQLLSAKVARLTGPGYPGSEQFAELCKRLLGMSLGTVMVENGQLVGFTVGRLGSITIESMGEGISSLLGLITDLCVAEGQLFLIEEPENDIHPDGLKALLDVIIEKSATNQFIVSTHSNLVVKYLASARDSRLFQVEQRPDARGVPTSTVKLIESAEDRAAVLRDLGYDLHDFDLAEGWLILEESSAERIILDYLIPWFAPKLTRIRTVAAGGTGGVEPTFREFGKLVLFVHREEVFKHRAWVVIDGDQSGLEVVAKLKAKYTTWPSDRFRYFSKPRFEDYYPSRFREQIEEAFTKPKGQRQQEAKSALRQEVQDWCDTNRELAKTELAQSAAEVIAVLQEIEAALFQ</sequence>
<evidence type="ECO:0000259" key="2">
    <source>
        <dbReference type="Pfam" id="PF13304"/>
    </source>
</evidence>
<feature type="domain" description="ATPase AAA-type core" evidence="2">
    <location>
        <begin position="155"/>
        <end position="294"/>
    </location>
</feature>
<organism evidence="3 4">
    <name type="scientific">Streptomyces vulcanius</name>
    <dbReference type="NCBI Taxonomy" id="1441876"/>
    <lineage>
        <taxon>Bacteria</taxon>
        <taxon>Bacillati</taxon>
        <taxon>Actinomycetota</taxon>
        <taxon>Actinomycetes</taxon>
        <taxon>Kitasatosporales</taxon>
        <taxon>Streptomycetaceae</taxon>
        <taxon>Streptomyces</taxon>
    </lineage>
</organism>